<dbReference type="SMART" id="SM00857">
    <property type="entry name" value="Resolvase"/>
    <property type="match status" value="1"/>
</dbReference>
<gene>
    <name evidence="4" type="ORF">CO146_02325</name>
</gene>
<dbReference type="InterPro" id="IPR025827">
    <property type="entry name" value="Zn_ribbon_recom_dom"/>
</dbReference>
<dbReference type="EMBL" id="PFVS01000091">
    <property type="protein sequence ID" value="PJA82865.1"/>
    <property type="molecule type" value="Genomic_DNA"/>
</dbReference>
<accession>A0A2M7Z306</accession>
<proteinExistence type="predicted"/>
<dbReference type="InterPro" id="IPR006119">
    <property type="entry name" value="Resolv_N"/>
</dbReference>
<dbReference type="InterPro" id="IPR050639">
    <property type="entry name" value="SSR_resolvase"/>
</dbReference>
<protein>
    <recommendedName>
        <fullName evidence="6">Recombinase family protein</fullName>
    </recommendedName>
</protein>
<feature type="domain" description="Recombinase" evidence="3">
    <location>
        <begin position="156"/>
        <end position="263"/>
    </location>
</feature>
<dbReference type="InterPro" id="IPR036162">
    <property type="entry name" value="Resolvase-like_N_sf"/>
</dbReference>
<dbReference type="PANTHER" id="PTHR30461">
    <property type="entry name" value="DNA-INVERTASE FROM LAMBDOID PROPHAGE"/>
    <property type="match status" value="1"/>
</dbReference>
<comment type="caution">
    <text evidence="4">The sequence shown here is derived from an EMBL/GenBank/DDBJ whole genome shotgun (WGS) entry which is preliminary data.</text>
</comment>
<feature type="non-terminal residue" evidence="4">
    <location>
        <position position="482"/>
    </location>
</feature>
<feature type="coiled-coil region" evidence="1">
    <location>
        <begin position="365"/>
        <end position="420"/>
    </location>
</feature>
<evidence type="ECO:0000259" key="2">
    <source>
        <dbReference type="PROSITE" id="PS51736"/>
    </source>
</evidence>
<dbReference type="AlphaFoldDB" id="A0A2M7Z306"/>
<dbReference type="Gene3D" id="3.90.1750.20">
    <property type="entry name" value="Putative Large Serine Recombinase, Chain B, Domain 2"/>
    <property type="match status" value="1"/>
</dbReference>
<dbReference type="CDD" id="cd00338">
    <property type="entry name" value="Ser_Recombinase"/>
    <property type="match status" value="1"/>
</dbReference>
<dbReference type="Pfam" id="PF00239">
    <property type="entry name" value="Resolvase"/>
    <property type="match status" value="1"/>
</dbReference>
<dbReference type="Pfam" id="PF13408">
    <property type="entry name" value="Zn_ribbon_recom"/>
    <property type="match status" value="1"/>
</dbReference>
<feature type="domain" description="Resolvase/invertase-type recombinase catalytic" evidence="2">
    <location>
        <begin position="3"/>
        <end position="149"/>
    </location>
</feature>
<dbReference type="SUPFAM" id="SSF53041">
    <property type="entry name" value="Resolvase-like"/>
    <property type="match status" value="1"/>
</dbReference>
<reference evidence="5" key="1">
    <citation type="submission" date="2017-09" db="EMBL/GenBank/DDBJ databases">
        <title>Depth-based differentiation of microbial function through sediment-hosted aquifers and enrichment of novel symbionts in the deep terrestrial subsurface.</title>
        <authorList>
            <person name="Probst A.J."/>
            <person name="Ladd B."/>
            <person name="Jarett J.K."/>
            <person name="Geller-Mcgrath D.E."/>
            <person name="Sieber C.M.K."/>
            <person name="Emerson J.B."/>
            <person name="Anantharaman K."/>
            <person name="Thomas B.C."/>
            <person name="Malmstrom R."/>
            <person name="Stieglmeier M."/>
            <person name="Klingl A."/>
            <person name="Woyke T."/>
            <person name="Ryan C.M."/>
            <person name="Banfield J.F."/>
        </authorList>
    </citation>
    <scope>NUCLEOTIDE SEQUENCE [LARGE SCALE GENOMIC DNA]</scope>
</reference>
<dbReference type="PROSITE" id="PS51737">
    <property type="entry name" value="RECOMBINASE_DNA_BIND"/>
    <property type="match status" value="1"/>
</dbReference>
<dbReference type="Proteomes" id="UP000230178">
    <property type="component" value="Unassembled WGS sequence"/>
</dbReference>
<keyword evidence="1" id="KW-0175">Coiled coil</keyword>
<name>A0A2M7Z306_9BACT</name>
<evidence type="ECO:0000259" key="3">
    <source>
        <dbReference type="PROSITE" id="PS51737"/>
    </source>
</evidence>
<evidence type="ECO:0000256" key="1">
    <source>
        <dbReference type="SAM" id="Coils"/>
    </source>
</evidence>
<dbReference type="PROSITE" id="PS51736">
    <property type="entry name" value="RECOMBINASES_3"/>
    <property type="match status" value="1"/>
</dbReference>
<dbReference type="InterPro" id="IPR011109">
    <property type="entry name" value="DNA_bind_recombinase_dom"/>
</dbReference>
<organism evidence="4 5">
    <name type="scientific">Candidatus Nealsonbacteria bacterium CG_4_9_14_3_um_filter_37_29</name>
    <dbReference type="NCBI Taxonomy" id="1974696"/>
    <lineage>
        <taxon>Bacteria</taxon>
        <taxon>Candidatus Nealsoniibacteriota</taxon>
    </lineage>
</organism>
<dbReference type="Gene3D" id="3.40.50.1390">
    <property type="entry name" value="Resolvase, N-terminal catalytic domain"/>
    <property type="match status" value="1"/>
</dbReference>
<dbReference type="PANTHER" id="PTHR30461:SF23">
    <property type="entry name" value="DNA RECOMBINASE-RELATED"/>
    <property type="match status" value="1"/>
</dbReference>
<evidence type="ECO:0000313" key="5">
    <source>
        <dbReference type="Proteomes" id="UP000230178"/>
    </source>
</evidence>
<evidence type="ECO:0000313" key="4">
    <source>
        <dbReference type="EMBL" id="PJA82865.1"/>
    </source>
</evidence>
<evidence type="ECO:0008006" key="6">
    <source>
        <dbReference type="Google" id="ProtNLM"/>
    </source>
</evidence>
<dbReference type="GO" id="GO:0003677">
    <property type="term" value="F:DNA binding"/>
    <property type="evidence" value="ECO:0007669"/>
    <property type="project" value="InterPro"/>
</dbReference>
<dbReference type="GO" id="GO:0000150">
    <property type="term" value="F:DNA strand exchange activity"/>
    <property type="evidence" value="ECO:0007669"/>
    <property type="project" value="InterPro"/>
</dbReference>
<sequence>MIKYFIYCRKSSEDEERQILSIEAQLAELREFAKQNGLFIVREYTESKTAKEPGREIFNQMLSEIEKGNASGILAWNPDRLARNSIDGGRIIYLVDTGKITSLKFPTFWFEATPQGKFMLSVAFGQAKYYTDNLRENILRGIRQKIRRGELSAKAPLGYFNEPRLRTIEPDKKTFNKVKEVLTAFATGEYTLTKIQSKMFSLGLVGKEGKSLHLSTIQGILKNPFYYGHFLYRGELHQGTHKPMISKKLFDKIQEALISNGKPRKKRGPKNFLFLNFAACGECGYTITAERKIKKSGRKYHYYHCTFKSKTQKCSQRSFLREEVFAEQIKEMCQKVSLPDEWREKFLAKLETESVEARHSSDLFAQNLKTELEKVKTKINRLMDAYLEGDLELPEFQLKKNSLMSGKKTLEEKLSDFERKGNHWLELVRNWIIEANQAKNFALSENFSEMKNFIKKIGSNRRIFDQRLFVDFKKPWNYLYFL</sequence>
<dbReference type="Pfam" id="PF07508">
    <property type="entry name" value="Recombinase"/>
    <property type="match status" value="1"/>
</dbReference>
<dbReference type="InterPro" id="IPR038109">
    <property type="entry name" value="DNA_bind_recomb_sf"/>
</dbReference>